<comment type="similarity">
    <text evidence="1 6">Belongs to the iron/manganese superoxide dismutase family.</text>
</comment>
<dbReference type="OrthoDB" id="9803125at2"/>
<comment type="function">
    <text evidence="6">Destroys radicals which are normally produced within the cells and which are toxic to biological systems.</text>
</comment>
<gene>
    <name evidence="9" type="ORF">FC093_21305</name>
</gene>
<keyword evidence="10" id="KW-1185">Reference proteome</keyword>
<dbReference type="EC" id="1.15.1.1" evidence="2 6"/>
<comment type="catalytic activity">
    <reaction evidence="6">
        <text>2 superoxide + 2 H(+) = H2O2 + O2</text>
        <dbReference type="Rhea" id="RHEA:20696"/>
        <dbReference type="ChEBI" id="CHEBI:15378"/>
        <dbReference type="ChEBI" id="CHEBI:15379"/>
        <dbReference type="ChEBI" id="CHEBI:16240"/>
        <dbReference type="ChEBI" id="CHEBI:18421"/>
        <dbReference type="EC" id="1.15.1.1"/>
    </reaction>
</comment>
<dbReference type="InterPro" id="IPR019546">
    <property type="entry name" value="TAT_signal_bac_arc"/>
</dbReference>
<evidence type="ECO:0000256" key="4">
    <source>
        <dbReference type="ARBA" id="ARBA00023002"/>
    </source>
</evidence>
<evidence type="ECO:0000313" key="10">
    <source>
        <dbReference type="Proteomes" id="UP000305848"/>
    </source>
</evidence>
<dbReference type="PROSITE" id="PS51318">
    <property type="entry name" value="TAT"/>
    <property type="match status" value="1"/>
</dbReference>
<dbReference type="GO" id="GO:0005737">
    <property type="term" value="C:cytoplasm"/>
    <property type="evidence" value="ECO:0007669"/>
    <property type="project" value="TreeGrafter"/>
</dbReference>
<feature type="binding site" evidence="5">
    <location>
        <position position="73"/>
    </location>
    <ligand>
        <name>Mn(2+)</name>
        <dbReference type="ChEBI" id="CHEBI:29035"/>
    </ligand>
</feature>
<dbReference type="InterPro" id="IPR019833">
    <property type="entry name" value="Mn/Fe_SOD_BS"/>
</dbReference>
<dbReference type="NCBIfam" id="TIGR01409">
    <property type="entry name" value="TAT_signal_seq"/>
    <property type="match status" value="1"/>
</dbReference>
<dbReference type="Proteomes" id="UP000305848">
    <property type="component" value="Unassembled WGS sequence"/>
</dbReference>
<dbReference type="Gene3D" id="1.10.287.990">
    <property type="entry name" value="Fe,Mn superoxide dismutase (SOD) domain"/>
    <property type="match status" value="1"/>
</dbReference>
<dbReference type="InterPro" id="IPR019831">
    <property type="entry name" value="Mn/Fe_SOD_N"/>
</dbReference>
<proteinExistence type="inferred from homology"/>
<dbReference type="Pfam" id="PF00081">
    <property type="entry name" value="Sod_Fe_N"/>
    <property type="match status" value="1"/>
</dbReference>
<feature type="binding site" evidence="5">
    <location>
        <position position="213"/>
    </location>
    <ligand>
        <name>Mn(2+)</name>
        <dbReference type="ChEBI" id="CHEBI:29035"/>
    </ligand>
</feature>
<comment type="caution">
    <text evidence="9">The sequence shown here is derived from an EMBL/GenBank/DDBJ whole genome shotgun (WGS) entry which is preliminary data.</text>
</comment>
<reference evidence="9 10" key="1">
    <citation type="submission" date="2019-05" db="EMBL/GenBank/DDBJ databases">
        <title>Panacibacter sp. strain 17mud1-8 Genome sequencing and assembly.</title>
        <authorList>
            <person name="Chhetri G."/>
        </authorList>
    </citation>
    <scope>NUCLEOTIDE SEQUENCE [LARGE SCALE GENOMIC DNA]</scope>
    <source>
        <strain evidence="9 10">17mud1-8</strain>
    </source>
</reference>
<evidence type="ECO:0000256" key="2">
    <source>
        <dbReference type="ARBA" id="ARBA00012682"/>
    </source>
</evidence>
<dbReference type="PROSITE" id="PS00088">
    <property type="entry name" value="SOD_MN"/>
    <property type="match status" value="1"/>
</dbReference>
<dbReference type="EMBL" id="SZQL01000026">
    <property type="protein sequence ID" value="TKK64916.1"/>
    <property type="molecule type" value="Genomic_DNA"/>
</dbReference>
<dbReference type="GO" id="GO:0046872">
    <property type="term" value="F:metal ion binding"/>
    <property type="evidence" value="ECO:0007669"/>
    <property type="project" value="UniProtKB-KW"/>
</dbReference>
<dbReference type="Pfam" id="PF02777">
    <property type="entry name" value="Sod_Fe_C"/>
    <property type="match status" value="1"/>
</dbReference>
<dbReference type="PIRSF" id="PIRSF000349">
    <property type="entry name" value="SODismutase"/>
    <property type="match status" value="1"/>
</dbReference>
<dbReference type="FunFam" id="3.55.40.20:FF:000004">
    <property type="entry name" value="Superoxide dismutase [Fe]"/>
    <property type="match status" value="1"/>
</dbReference>
<feature type="domain" description="Manganese/iron superoxide dismutase C-terminal" evidence="8">
    <location>
        <begin position="141"/>
        <end position="246"/>
    </location>
</feature>
<dbReference type="InterPro" id="IPR036314">
    <property type="entry name" value="SOD_C_sf"/>
</dbReference>
<keyword evidence="4 6" id="KW-0560">Oxidoreductase</keyword>
<sequence length="251" mass="28531">MTNENTSRRDFMKTTGKACIAAGLATSILPSLSCTHKAHAQTAIRAIPYTQTPLPYVYNALEPVIDAQTMELHYTKHAASYAKNLSEAMQAENVNTRQTSLEQLLVNISKYSIKMRNNAGGHYNHELFWQSMNAPSAAPMPSGKLLAAVEKDFNSFATFQNEFNNAAKNCFGSGWAWLMMTNDKKLVIGSTPDQDNPLMDVSPLRGMPLFGLDVWEHAYYLKYQNRRPEYITEWWKTVNWDFIQQRFEAMI</sequence>
<dbReference type="InterPro" id="IPR036324">
    <property type="entry name" value="Mn/Fe_SOD_N_sf"/>
</dbReference>
<accession>A0A4U3KV78</accession>
<dbReference type="GO" id="GO:0004784">
    <property type="term" value="F:superoxide dismutase activity"/>
    <property type="evidence" value="ECO:0007669"/>
    <property type="project" value="UniProtKB-EC"/>
</dbReference>
<evidence type="ECO:0000259" key="7">
    <source>
        <dbReference type="Pfam" id="PF00081"/>
    </source>
</evidence>
<dbReference type="InterPro" id="IPR006311">
    <property type="entry name" value="TAT_signal"/>
</dbReference>
<dbReference type="InterPro" id="IPR001189">
    <property type="entry name" value="Mn/Fe_SOD"/>
</dbReference>
<dbReference type="InterPro" id="IPR019832">
    <property type="entry name" value="Mn/Fe_SOD_C"/>
</dbReference>
<keyword evidence="3 5" id="KW-0479">Metal-binding</keyword>
<evidence type="ECO:0000256" key="1">
    <source>
        <dbReference type="ARBA" id="ARBA00008714"/>
    </source>
</evidence>
<evidence type="ECO:0000256" key="5">
    <source>
        <dbReference type="PIRSR" id="PIRSR000349-1"/>
    </source>
</evidence>
<evidence type="ECO:0000259" key="8">
    <source>
        <dbReference type="Pfam" id="PF02777"/>
    </source>
</evidence>
<dbReference type="SUPFAM" id="SSF46609">
    <property type="entry name" value="Fe,Mn superoxide dismutase (SOD), N-terminal domain"/>
    <property type="match status" value="1"/>
</dbReference>
<feature type="binding site" evidence="5">
    <location>
        <position position="217"/>
    </location>
    <ligand>
        <name>Mn(2+)</name>
        <dbReference type="ChEBI" id="CHEBI:29035"/>
    </ligand>
</feature>
<dbReference type="Gene3D" id="3.55.40.20">
    <property type="entry name" value="Iron/manganese superoxide dismutase, C-terminal domain"/>
    <property type="match status" value="1"/>
</dbReference>
<evidence type="ECO:0000256" key="3">
    <source>
        <dbReference type="ARBA" id="ARBA00022723"/>
    </source>
</evidence>
<evidence type="ECO:0000313" key="9">
    <source>
        <dbReference type="EMBL" id="TKK64916.1"/>
    </source>
</evidence>
<organism evidence="9 10">
    <name type="scientific">Ilyomonas limi</name>
    <dbReference type="NCBI Taxonomy" id="2575867"/>
    <lineage>
        <taxon>Bacteria</taxon>
        <taxon>Pseudomonadati</taxon>
        <taxon>Bacteroidota</taxon>
        <taxon>Chitinophagia</taxon>
        <taxon>Chitinophagales</taxon>
        <taxon>Chitinophagaceae</taxon>
        <taxon>Ilyomonas</taxon>
    </lineage>
</organism>
<protein>
    <recommendedName>
        <fullName evidence="2 6">Superoxide dismutase</fullName>
        <ecNumber evidence="2 6">1.15.1.1</ecNumber>
    </recommendedName>
</protein>
<dbReference type="PRINTS" id="PR01703">
    <property type="entry name" value="MNSODISMTASE"/>
</dbReference>
<evidence type="ECO:0000256" key="6">
    <source>
        <dbReference type="RuleBase" id="RU000414"/>
    </source>
</evidence>
<dbReference type="PANTHER" id="PTHR43595:SF2">
    <property type="entry name" value="SMALL RIBOSOMAL SUBUNIT PROTEIN MS42"/>
    <property type="match status" value="1"/>
</dbReference>
<dbReference type="AlphaFoldDB" id="A0A4U3KV78"/>
<dbReference type="RefSeq" id="WP_137263845.1">
    <property type="nucleotide sequence ID" value="NZ_SZQL01000026.1"/>
</dbReference>
<dbReference type="PANTHER" id="PTHR43595">
    <property type="entry name" value="37S RIBOSOMAL PROTEIN S26, MITOCHONDRIAL"/>
    <property type="match status" value="1"/>
</dbReference>
<name>A0A4U3KV78_9BACT</name>
<dbReference type="SUPFAM" id="SSF54719">
    <property type="entry name" value="Fe,Mn superoxide dismutase (SOD), C-terminal domain"/>
    <property type="match status" value="1"/>
</dbReference>
<feature type="domain" description="Manganese/iron superoxide dismutase N-terminal" evidence="7">
    <location>
        <begin position="49"/>
        <end position="132"/>
    </location>
</feature>
<feature type="binding site" evidence="5">
    <location>
        <position position="125"/>
    </location>
    <ligand>
        <name>Mn(2+)</name>
        <dbReference type="ChEBI" id="CHEBI:29035"/>
    </ligand>
</feature>